<protein>
    <submittedName>
        <fullName evidence="1">Uncharacterized protein</fullName>
    </submittedName>
</protein>
<gene>
    <name evidence="1" type="ORF">FHX74_000482</name>
</gene>
<dbReference type="RefSeq" id="WP_182558472.1">
    <property type="nucleotide sequence ID" value="NZ_JACGWT010000001.1"/>
</dbReference>
<organism evidence="1 2">
    <name type="scientific">Microlunatus kandeliicorticis</name>
    <dbReference type="NCBI Taxonomy" id="1759536"/>
    <lineage>
        <taxon>Bacteria</taxon>
        <taxon>Bacillati</taxon>
        <taxon>Actinomycetota</taxon>
        <taxon>Actinomycetes</taxon>
        <taxon>Propionibacteriales</taxon>
        <taxon>Propionibacteriaceae</taxon>
        <taxon>Microlunatus</taxon>
    </lineage>
</organism>
<sequence>MGLSATVDRLLGRLALGRLHVLPVEVPGAGELRMRLEHACRVRGWPLATSPADADLLVVCGSEPHGDLAAALDRVWQAMPGPRVRGTLSAVPELPGVLDELAADYLAWNRAEDPLPSAEPDQHGGHDMGDHDMGDMDMGDHMGDMDMGGPGGIALASGADDRDGLEMDVLHLPLGPALPDWPAGLSLLLTLQGDVVAAVEVTAAQRIPVHDPFAYRLDWAARLLQLTGAGALADRVLAARDHRLGLTGSGPDPVDLRRRIARSWPLKRALRGVGPVDAVDVPVEWGGDCYDRLLRLVDPGNDRTAPGPAVQDLPALAELLPGLLTGSELADVRLTVASLAGLAFIAAETSAGSPVDHPVGAAG</sequence>
<name>A0A7W3IPK1_9ACTN</name>
<evidence type="ECO:0000313" key="2">
    <source>
        <dbReference type="Proteomes" id="UP000523079"/>
    </source>
</evidence>
<reference evidence="1 2" key="1">
    <citation type="submission" date="2020-07" db="EMBL/GenBank/DDBJ databases">
        <title>Sequencing the genomes of 1000 actinobacteria strains.</title>
        <authorList>
            <person name="Klenk H.-P."/>
        </authorList>
    </citation>
    <scope>NUCLEOTIDE SEQUENCE [LARGE SCALE GENOMIC DNA]</scope>
    <source>
        <strain evidence="1 2">DSM 100723</strain>
    </source>
</reference>
<proteinExistence type="predicted"/>
<dbReference type="EMBL" id="JACGWT010000001">
    <property type="protein sequence ID" value="MBA8792888.1"/>
    <property type="molecule type" value="Genomic_DNA"/>
</dbReference>
<keyword evidence="2" id="KW-1185">Reference proteome</keyword>
<comment type="caution">
    <text evidence="1">The sequence shown here is derived from an EMBL/GenBank/DDBJ whole genome shotgun (WGS) entry which is preliminary data.</text>
</comment>
<accession>A0A7W3IPK1</accession>
<dbReference type="Proteomes" id="UP000523079">
    <property type="component" value="Unassembled WGS sequence"/>
</dbReference>
<dbReference type="AlphaFoldDB" id="A0A7W3IPK1"/>
<evidence type="ECO:0000313" key="1">
    <source>
        <dbReference type="EMBL" id="MBA8792888.1"/>
    </source>
</evidence>